<dbReference type="Pfam" id="PF07463">
    <property type="entry name" value="NUMOD4"/>
    <property type="match status" value="1"/>
</dbReference>
<evidence type="ECO:0000313" key="2">
    <source>
        <dbReference type="EMBL" id="PMC20503.1"/>
    </source>
</evidence>
<gene>
    <name evidence="2" type="ORF">CJ235_02190</name>
</gene>
<dbReference type="SMART" id="SM00507">
    <property type="entry name" value="HNHc"/>
    <property type="match status" value="1"/>
</dbReference>
<dbReference type="AlphaFoldDB" id="A0A2N6QLI2"/>
<evidence type="ECO:0000259" key="1">
    <source>
        <dbReference type="SMART" id="SM00507"/>
    </source>
</evidence>
<dbReference type="Pfam" id="PF13392">
    <property type="entry name" value="HNH_3"/>
    <property type="match status" value="1"/>
</dbReference>
<name>A0A2N6QLI2_9STAP</name>
<dbReference type="GO" id="GO:0016788">
    <property type="term" value="F:hydrolase activity, acting on ester bonds"/>
    <property type="evidence" value="ECO:0007669"/>
    <property type="project" value="InterPro"/>
</dbReference>
<dbReference type="Proteomes" id="UP000235748">
    <property type="component" value="Unassembled WGS sequence"/>
</dbReference>
<accession>A0A2N6QLI2</accession>
<organism evidence="2 3">
    <name type="scientific">Staphylococcus pettenkoferi</name>
    <dbReference type="NCBI Taxonomy" id="170573"/>
    <lineage>
        <taxon>Bacteria</taxon>
        <taxon>Bacillati</taxon>
        <taxon>Bacillota</taxon>
        <taxon>Bacilli</taxon>
        <taxon>Bacillales</taxon>
        <taxon>Staphylococcaceae</taxon>
        <taxon>Staphylococcus</taxon>
    </lineage>
</organism>
<evidence type="ECO:0000313" key="3">
    <source>
        <dbReference type="Proteomes" id="UP000235748"/>
    </source>
</evidence>
<dbReference type="Gene3D" id="3.90.75.20">
    <property type="match status" value="1"/>
</dbReference>
<sequence length="181" mass="21217">MEENWMYIKKFNKEYMISDKGNVWSNKSDKMLKQSDNGYGYLRVGLTKNGKTKRYLVHRLVAETFLNKNSKDQCVNHIDENRKNNCLSNLEWCTYKHNANHGTKNIRMVKSRETSPKWLREQTIPIVGINIKTGECNYYKSMMEAERNGFSSGHISECIRGINKSHKGCKWFKQSEYKGVS</sequence>
<protein>
    <recommendedName>
        <fullName evidence="1">HNH nuclease domain-containing protein</fullName>
    </recommendedName>
</protein>
<feature type="domain" description="HNH nuclease" evidence="1">
    <location>
        <begin position="51"/>
        <end position="99"/>
    </location>
</feature>
<dbReference type="SUPFAM" id="SSF54060">
    <property type="entry name" value="His-Me finger endonucleases"/>
    <property type="match status" value="1"/>
</dbReference>
<reference evidence="2 3" key="1">
    <citation type="submission" date="2017-09" db="EMBL/GenBank/DDBJ databases">
        <title>Bacterial strain isolated from the female urinary microbiota.</title>
        <authorList>
            <person name="Thomas-White K."/>
            <person name="Kumar N."/>
            <person name="Forster S."/>
            <person name="Putonti C."/>
            <person name="Lawley T."/>
            <person name="Wolfe A.J."/>
        </authorList>
    </citation>
    <scope>NUCLEOTIDE SEQUENCE [LARGE SCALE GENOMIC DNA]</scope>
    <source>
        <strain evidence="2 3">UMB0834</strain>
    </source>
</reference>
<proteinExistence type="predicted"/>
<dbReference type="InterPro" id="IPR044925">
    <property type="entry name" value="His-Me_finger_sf"/>
</dbReference>
<dbReference type="InterPro" id="IPR010902">
    <property type="entry name" value="NUMOD4"/>
</dbReference>
<dbReference type="Gene3D" id="1.10.10.10">
    <property type="entry name" value="Winged helix-like DNA-binding domain superfamily/Winged helix DNA-binding domain"/>
    <property type="match status" value="1"/>
</dbReference>
<dbReference type="EMBL" id="PNGG01000001">
    <property type="protein sequence ID" value="PMC20503.1"/>
    <property type="molecule type" value="Genomic_DNA"/>
</dbReference>
<dbReference type="RefSeq" id="WP_070503129.1">
    <property type="nucleotide sequence ID" value="NZ_JALCYA010000002.1"/>
</dbReference>
<dbReference type="InterPro" id="IPR003615">
    <property type="entry name" value="HNH_nuc"/>
</dbReference>
<comment type="caution">
    <text evidence="2">The sequence shown here is derived from an EMBL/GenBank/DDBJ whole genome shotgun (WGS) entry which is preliminary data.</text>
</comment>
<dbReference type="InterPro" id="IPR036388">
    <property type="entry name" value="WH-like_DNA-bd_sf"/>
</dbReference>